<dbReference type="InterPro" id="IPR016174">
    <property type="entry name" value="Di-haem_cyt_TM"/>
</dbReference>
<reference evidence="2 3" key="1">
    <citation type="submission" date="2014-07" db="EMBL/GenBank/DDBJ databases">
        <title>Draft genome sequence of Thalassospira xiamenensis IB13.</title>
        <authorList>
            <person name="Lai Q."/>
            <person name="Shao Z."/>
        </authorList>
    </citation>
    <scope>NUCLEOTIDE SEQUENCE [LARGE SCALE GENOMIC DNA]</scope>
    <source>
        <strain evidence="2 3">IB13</strain>
    </source>
</reference>
<keyword evidence="1" id="KW-0812">Transmembrane</keyword>
<dbReference type="EMBL" id="JPWJ01000006">
    <property type="protein sequence ID" value="RCK49970.1"/>
    <property type="molecule type" value="Genomic_DNA"/>
</dbReference>
<dbReference type="Proteomes" id="UP000252266">
    <property type="component" value="Unassembled WGS sequence"/>
</dbReference>
<dbReference type="GO" id="GO:0016020">
    <property type="term" value="C:membrane"/>
    <property type="evidence" value="ECO:0007669"/>
    <property type="project" value="InterPro"/>
</dbReference>
<evidence type="ECO:0000313" key="2">
    <source>
        <dbReference type="EMBL" id="RCK49970.1"/>
    </source>
</evidence>
<proteinExistence type="predicted"/>
<name>A0A367XA26_9PROT</name>
<feature type="transmembrane region" description="Helical" evidence="1">
    <location>
        <begin position="117"/>
        <end position="148"/>
    </location>
</feature>
<evidence type="ECO:0000256" key="1">
    <source>
        <dbReference type="SAM" id="Phobius"/>
    </source>
</evidence>
<accession>A0A367XA26</accession>
<dbReference type="AlphaFoldDB" id="A0A367XA26"/>
<dbReference type="SUPFAM" id="SSF81342">
    <property type="entry name" value="Transmembrane di-heme cytochromes"/>
    <property type="match status" value="1"/>
</dbReference>
<feature type="transmembrane region" description="Helical" evidence="1">
    <location>
        <begin position="154"/>
        <end position="177"/>
    </location>
</feature>
<evidence type="ECO:0008006" key="4">
    <source>
        <dbReference type="Google" id="ProtNLM"/>
    </source>
</evidence>
<comment type="caution">
    <text evidence="2">The sequence shown here is derived from an EMBL/GenBank/DDBJ whole genome shotgun (WGS) entry which is preliminary data.</text>
</comment>
<keyword evidence="1" id="KW-0472">Membrane</keyword>
<feature type="transmembrane region" description="Helical" evidence="1">
    <location>
        <begin position="48"/>
        <end position="71"/>
    </location>
</feature>
<protein>
    <recommendedName>
        <fullName evidence="4">DUF4405 domain-containing protein</fullName>
    </recommendedName>
</protein>
<feature type="transmembrane region" description="Helical" evidence="1">
    <location>
        <begin position="77"/>
        <end position="96"/>
    </location>
</feature>
<organism evidence="2 3">
    <name type="scientific">Thalassospira xiamenensis</name>
    <dbReference type="NCBI Taxonomy" id="220697"/>
    <lineage>
        <taxon>Bacteria</taxon>
        <taxon>Pseudomonadati</taxon>
        <taxon>Pseudomonadota</taxon>
        <taxon>Alphaproteobacteria</taxon>
        <taxon>Rhodospirillales</taxon>
        <taxon>Thalassospiraceae</taxon>
        <taxon>Thalassospira</taxon>
    </lineage>
</organism>
<dbReference type="GO" id="GO:0022904">
    <property type="term" value="P:respiratory electron transport chain"/>
    <property type="evidence" value="ECO:0007669"/>
    <property type="project" value="InterPro"/>
</dbReference>
<sequence length="192" mass="21710">MPPVRVPARLAKTAMTTENTAFPLADMPEFRSPTGLMATICAGSRMQVLTYLFALLLGTGLYLEFFAGLNWNSGEVILLLHIVFGLIFTALFLIWIARHIRQGQFRSQRRLFTGLSWFLIAKYVLIITTGLLMLLPPAIYLTGTIWFWQFETTYMLTFLHLWGSIAATTGLLIHLGLRHWRRPASSSCGGER</sequence>
<evidence type="ECO:0000313" key="3">
    <source>
        <dbReference type="Proteomes" id="UP000252266"/>
    </source>
</evidence>
<gene>
    <name evidence="2" type="ORF">TH44_11870</name>
</gene>
<keyword evidence="1" id="KW-1133">Transmembrane helix</keyword>